<feature type="region of interest" description="Disordered" evidence="1">
    <location>
        <begin position="497"/>
        <end position="524"/>
    </location>
</feature>
<dbReference type="CDD" id="cd00047">
    <property type="entry name" value="PTPc"/>
    <property type="match status" value="1"/>
</dbReference>
<evidence type="ECO:0000259" key="2">
    <source>
        <dbReference type="PROSITE" id="PS50055"/>
    </source>
</evidence>
<dbReference type="InterPro" id="IPR016130">
    <property type="entry name" value="Tyr_Pase_AS"/>
</dbReference>
<dbReference type="SUPFAM" id="SSF52799">
    <property type="entry name" value="(Phosphotyrosine protein) phosphatases II"/>
    <property type="match status" value="1"/>
</dbReference>
<dbReference type="Pfam" id="PF00102">
    <property type="entry name" value="Y_phosphatase"/>
    <property type="match status" value="1"/>
</dbReference>
<dbReference type="SMART" id="SM00194">
    <property type="entry name" value="PTPc"/>
    <property type="match status" value="1"/>
</dbReference>
<evidence type="ECO:0000313" key="5">
    <source>
        <dbReference type="Proteomes" id="UP000051952"/>
    </source>
</evidence>
<dbReference type="OrthoDB" id="10253954at2759"/>
<proteinExistence type="predicted"/>
<reference evidence="5" key="1">
    <citation type="submission" date="2015-09" db="EMBL/GenBank/DDBJ databases">
        <authorList>
            <consortium name="Pathogen Informatics"/>
        </authorList>
    </citation>
    <scope>NUCLEOTIDE SEQUENCE [LARGE SCALE GENOMIC DNA]</scope>
    <source>
        <strain evidence="5">Lake Konstanz</strain>
    </source>
</reference>
<name>A0A0S4IW29_BODSA</name>
<dbReference type="InterPro" id="IPR050348">
    <property type="entry name" value="Protein-Tyr_Phosphatase"/>
</dbReference>
<dbReference type="Gene3D" id="3.90.190.10">
    <property type="entry name" value="Protein tyrosine phosphatase superfamily"/>
    <property type="match status" value="1"/>
</dbReference>
<dbReference type="Proteomes" id="UP000051952">
    <property type="component" value="Unassembled WGS sequence"/>
</dbReference>
<organism evidence="4 5">
    <name type="scientific">Bodo saltans</name>
    <name type="common">Flagellated protozoan</name>
    <dbReference type="NCBI Taxonomy" id="75058"/>
    <lineage>
        <taxon>Eukaryota</taxon>
        <taxon>Discoba</taxon>
        <taxon>Euglenozoa</taxon>
        <taxon>Kinetoplastea</taxon>
        <taxon>Metakinetoplastina</taxon>
        <taxon>Eubodonida</taxon>
        <taxon>Bodonidae</taxon>
        <taxon>Bodo</taxon>
    </lineage>
</organism>
<feature type="region of interest" description="Disordered" evidence="1">
    <location>
        <begin position="414"/>
        <end position="483"/>
    </location>
</feature>
<dbReference type="SMART" id="SM00404">
    <property type="entry name" value="PTPc_motif"/>
    <property type="match status" value="1"/>
</dbReference>
<dbReference type="PROSITE" id="PS00383">
    <property type="entry name" value="TYR_PHOSPHATASE_1"/>
    <property type="match status" value="1"/>
</dbReference>
<keyword evidence="5" id="KW-1185">Reference proteome</keyword>
<dbReference type="EMBL" id="CYKH01000550">
    <property type="protein sequence ID" value="CUG05979.1"/>
    <property type="molecule type" value="Genomic_DNA"/>
</dbReference>
<feature type="domain" description="Tyrosine-protein phosphatase" evidence="2">
    <location>
        <begin position="13"/>
        <end position="278"/>
    </location>
</feature>
<protein>
    <submittedName>
        <fullName evidence="4">Tyrosine specific protein phosphatase, putative</fullName>
    </submittedName>
</protein>
<dbReference type="GO" id="GO:0004725">
    <property type="term" value="F:protein tyrosine phosphatase activity"/>
    <property type="evidence" value="ECO:0007669"/>
    <property type="project" value="InterPro"/>
</dbReference>
<dbReference type="PROSITE" id="PS50055">
    <property type="entry name" value="TYR_PHOSPHATASE_PTP"/>
    <property type="match status" value="1"/>
</dbReference>
<feature type="region of interest" description="Disordered" evidence="1">
    <location>
        <begin position="564"/>
        <end position="592"/>
    </location>
</feature>
<feature type="compositionally biased region" description="Polar residues" evidence="1">
    <location>
        <begin position="497"/>
        <end position="507"/>
    </location>
</feature>
<feature type="compositionally biased region" description="Polar residues" evidence="1">
    <location>
        <begin position="468"/>
        <end position="481"/>
    </location>
</feature>
<gene>
    <name evidence="4" type="ORF">BSAL_71430</name>
</gene>
<feature type="compositionally biased region" description="Acidic residues" evidence="1">
    <location>
        <begin position="307"/>
        <end position="316"/>
    </location>
</feature>
<dbReference type="PRINTS" id="PR00700">
    <property type="entry name" value="PRTYPHPHTASE"/>
</dbReference>
<accession>A0A0S4IW29</accession>
<feature type="region of interest" description="Disordered" evidence="1">
    <location>
        <begin position="667"/>
        <end position="687"/>
    </location>
</feature>
<evidence type="ECO:0000256" key="1">
    <source>
        <dbReference type="SAM" id="MobiDB-lite"/>
    </source>
</evidence>
<dbReference type="PANTHER" id="PTHR19134">
    <property type="entry name" value="RECEPTOR-TYPE TYROSINE-PROTEIN PHOSPHATASE"/>
    <property type="match status" value="1"/>
</dbReference>
<evidence type="ECO:0000313" key="4">
    <source>
        <dbReference type="EMBL" id="CUG05979.1"/>
    </source>
</evidence>
<evidence type="ECO:0000259" key="3">
    <source>
        <dbReference type="PROSITE" id="PS50056"/>
    </source>
</evidence>
<sequence length="687" mass="74339">MGQRNLPSNRDGFDEEFDSLRALDQRVRSNHDEFYTASLGSNMSKNRYREILPNEGTRVQLDPINNRGDGDYINANYVDGRRLFGVPFVYIATQSPLRSCIGDFWRMVYENQVTFVVMLCGEIENGKVKSERYWPDGIGGVMTMGPLTLTLLAENHRHDTIYRTIQLRTADGTEREIFHLQYVRWPDQGIPQTSAPLMEIIRTLGSSNASVRTPIVVHCSGGVGRTGVFIALHVVLAMFQTEQPISIPKTVQYLKFCRSGMVQRKDQYLFLYFAVLREMEKMIWSIESSRHAHGLPPQSSVPRAAIEDGDADEVDDERQNVRRRPPQHVPQHPLQSGPANVGKHQLPRSTDAVPPVLNETIQRTTSRAAPPLDSFGPTVQSGYYPERSSSQTSQSLMPLTAHGGTASDLEQALRNMQSKNQSQRRTPSAAPSRGTSQLPFQLSAIGGGGGGSRIGDFNASRLAPPPLTSQYEPSAGNTFHSESSRVAAVSTRLPLDANNSYASSPVAQSDRRAAASRGDNDDLAAGGGGAAAAYLPSPIERQGSYEPIRQGNFVSTLFGPTGGGGGGMINNKDESSNNAAGGGGGSRRNNGVEVRNIRQEMTTAADDDDGGYRYQQRNRSEESYFFSPPTSTSLAGGASGAQQQPAPASDLEAASRNFNASILGSVTRPTAAAGGGGGVQRSDVSLL</sequence>
<feature type="compositionally biased region" description="Polar residues" evidence="1">
    <location>
        <begin position="377"/>
        <end position="397"/>
    </location>
</feature>
<feature type="compositionally biased region" description="Polar residues" evidence="1">
    <location>
        <begin position="414"/>
        <end position="426"/>
    </location>
</feature>
<dbReference type="AlphaFoldDB" id="A0A0S4IW29"/>
<dbReference type="InterPro" id="IPR000387">
    <property type="entry name" value="Tyr_Pase_dom"/>
</dbReference>
<dbReference type="VEuPathDB" id="TriTrypDB:BSAL_71430"/>
<feature type="region of interest" description="Disordered" evidence="1">
    <location>
        <begin position="291"/>
        <end position="402"/>
    </location>
</feature>
<feature type="compositionally biased region" description="Low complexity" evidence="1">
    <location>
        <begin position="640"/>
        <end position="649"/>
    </location>
</feature>
<feature type="domain" description="Tyrosine specific protein phosphatases" evidence="3">
    <location>
        <begin position="195"/>
        <end position="269"/>
    </location>
</feature>
<dbReference type="PROSITE" id="PS50056">
    <property type="entry name" value="TYR_PHOSPHATASE_2"/>
    <property type="match status" value="1"/>
</dbReference>
<dbReference type="PANTHER" id="PTHR19134:SF449">
    <property type="entry name" value="TYROSINE-PROTEIN PHOSPHATASE 1"/>
    <property type="match status" value="1"/>
</dbReference>
<feature type="region of interest" description="Disordered" evidence="1">
    <location>
        <begin position="620"/>
        <end position="651"/>
    </location>
</feature>
<dbReference type="InterPro" id="IPR029021">
    <property type="entry name" value="Prot-tyrosine_phosphatase-like"/>
</dbReference>
<dbReference type="InterPro" id="IPR003595">
    <property type="entry name" value="Tyr_Pase_cat"/>
</dbReference>
<dbReference type="InterPro" id="IPR000242">
    <property type="entry name" value="PTP_cat"/>
</dbReference>